<accession>A0A367PCX7</accession>
<evidence type="ECO:0008006" key="5">
    <source>
        <dbReference type="Google" id="ProtNLM"/>
    </source>
</evidence>
<dbReference type="EMBL" id="QDHA01000088">
    <property type="protein sequence ID" value="RCJ04866.1"/>
    <property type="molecule type" value="Genomic_DNA"/>
</dbReference>
<dbReference type="AlphaFoldDB" id="A0A367PCX7"/>
<evidence type="ECO:0000313" key="3">
    <source>
        <dbReference type="EMBL" id="RCJ04866.1"/>
    </source>
</evidence>
<protein>
    <recommendedName>
        <fullName evidence="5">Hydroxyquinol 1,2-dioxygenase</fullName>
    </recommendedName>
</protein>
<reference evidence="3 4" key="1">
    <citation type="submission" date="2018-04" db="EMBL/GenBank/DDBJ databases">
        <title>Cupriavidus necator CR12 genome sequencing and assembly.</title>
        <authorList>
            <person name="Ben Fekih I."/>
            <person name="Mazhar H.S."/>
            <person name="Bello S.K."/>
            <person name="Rensing C."/>
        </authorList>
    </citation>
    <scope>NUCLEOTIDE SEQUENCE [LARGE SCALE GENOMIC DNA]</scope>
    <source>
        <strain evidence="3 4">CR12</strain>
    </source>
</reference>
<feature type="chain" id="PRO_5016603681" description="Hydroxyquinol 1,2-dioxygenase" evidence="2">
    <location>
        <begin position="27"/>
        <end position="71"/>
    </location>
</feature>
<name>A0A367PCX7_CUPNE</name>
<organism evidence="3 4">
    <name type="scientific">Cupriavidus necator</name>
    <name type="common">Alcaligenes eutrophus</name>
    <name type="synonym">Ralstonia eutropha</name>
    <dbReference type="NCBI Taxonomy" id="106590"/>
    <lineage>
        <taxon>Bacteria</taxon>
        <taxon>Pseudomonadati</taxon>
        <taxon>Pseudomonadota</taxon>
        <taxon>Betaproteobacteria</taxon>
        <taxon>Burkholderiales</taxon>
        <taxon>Burkholderiaceae</taxon>
        <taxon>Cupriavidus</taxon>
    </lineage>
</organism>
<dbReference type="RefSeq" id="WP_114135020.1">
    <property type="nucleotide sequence ID" value="NZ_CP068435.1"/>
</dbReference>
<evidence type="ECO:0000313" key="4">
    <source>
        <dbReference type="Proteomes" id="UP000253501"/>
    </source>
</evidence>
<proteinExistence type="predicted"/>
<comment type="caution">
    <text evidence="3">The sequence shown here is derived from an EMBL/GenBank/DDBJ whole genome shotgun (WGS) entry which is preliminary data.</text>
</comment>
<evidence type="ECO:0000256" key="2">
    <source>
        <dbReference type="SAM" id="SignalP"/>
    </source>
</evidence>
<sequence>MMPNRRILIAALLLTVLGTAAPFASAAVDPANDANGTTADQVHRQRDPFTDGANNSARDPYLDGAHLPAQA</sequence>
<evidence type="ECO:0000256" key="1">
    <source>
        <dbReference type="SAM" id="MobiDB-lite"/>
    </source>
</evidence>
<gene>
    <name evidence="3" type="ORF">DDK22_29675</name>
</gene>
<feature type="signal peptide" evidence="2">
    <location>
        <begin position="1"/>
        <end position="26"/>
    </location>
</feature>
<feature type="region of interest" description="Disordered" evidence="1">
    <location>
        <begin position="28"/>
        <end position="71"/>
    </location>
</feature>
<dbReference type="Proteomes" id="UP000253501">
    <property type="component" value="Unassembled WGS sequence"/>
</dbReference>
<keyword evidence="2" id="KW-0732">Signal</keyword>